<comment type="similarity">
    <text evidence="2">Belongs to the protein kinase superfamily. TKL Ser/Thr protein kinase family. TGFB receptor subfamily.</text>
</comment>
<organism evidence="18">
    <name type="scientific">Odontesthes hatcheri</name>
    <dbReference type="NCBI Taxonomy" id="378430"/>
    <lineage>
        <taxon>Eukaryota</taxon>
        <taxon>Metazoa</taxon>
        <taxon>Chordata</taxon>
        <taxon>Craniata</taxon>
        <taxon>Vertebrata</taxon>
        <taxon>Euteleostomi</taxon>
        <taxon>Actinopterygii</taxon>
        <taxon>Neopterygii</taxon>
        <taxon>Teleostei</taxon>
        <taxon>Neoteleostei</taxon>
        <taxon>Acanthomorphata</taxon>
        <taxon>Ovalentaria</taxon>
        <taxon>Atherinomorphae</taxon>
        <taxon>Atheriniformes</taxon>
        <taxon>Atherinopsidae</taxon>
        <taxon>Atherinopsinae</taxon>
        <taxon>Odontesthes</taxon>
    </lineage>
</organism>
<dbReference type="Gene3D" id="3.30.200.20">
    <property type="entry name" value="Phosphorylase Kinase, domain 1"/>
    <property type="match status" value="1"/>
</dbReference>
<dbReference type="Pfam" id="PF00069">
    <property type="entry name" value="Pkinase"/>
    <property type="match status" value="1"/>
</dbReference>
<dbReference type="InterPro" id="IPR017441">
    <property type="entry name" value="Protein_kinase_ATP_BS"/>
</dbReference>
<keyword evidence="8 14" id="KW-0547">Nucleotide-binding</keyword>
<keyword evidence="7 16" id="KW-0732">Signal</keyword>
<evidence type="ECO:0000256" key="12">
    <source>
        <dbReference type="ARBA" id="ARBA00023136"/>
    </source>
</evidence>
<feature type="domain" description="Protein kinase" evidence="17">
    <location>
        <begin position="192"/>
        <end position="491"/>
    </location>
</feature>
<dbReference type="PROSITE" id="PS50011">
    <property type="entry name" value="PROTEIN_KINASE_DOM"/>
    <property type="match status" value="1"/>
</dbReference>
<keyword evidence="10 14" id="KW-0067">ATP-binding</keyword>
<evidence type="ECO:0000256" key="4">
    <source>
        <dbReference type="ARBA" id="ARBA00022527"/>
    </source>
</evidence>
<keyword evidence="4" id="KW-0723">Serine/threonine-protein kinase</keyword>
<accession>A0A2U8JFZ8</accession>
<dbReference type="EMBL" id="MF421096">
    <property type="protein sequence ID" value="AWK67621.1"/>
    <property type="molecule type" value="mRNA"/>
</dbReference>
<dbReference type="GO" id="GO:0005886">
    <property type="term" value="C:plasma membrane"/>
    <property type="evidence" value="ECO:0007669"/>
    <property type="project" value="TreeGrafter"/>
</dbReference>
<feature type="transmembrane region" description="Helical" evidence="15">
    <location>
        <begin position="488"/>
        <end position="506"/>
    </location>
</feature>
<dbReference type="PROSITE" id="PS00107">
    <property type="entry name" value="PROTEIN_KINASE_ATP"/>
    <property type="match status" value="1"/>
</dbReference>
<name>A0A2U8JFZ8_9TELE</name>
<evidence type="ECO:0000313" key="18">
    <source>
        <dbReference type="EMBL" id="AWK67621.1"/>
    </source>
</evidence>
<evidence type="ECO:0000256" key="13">
    <source>
        <dbReference type="ARBA" id="ARBA00023170"/>
    </source>
</evidence>
<dbReference type="InterPro" id="IPR000719">
    <property type="entry name" value="Prot_kinase_dom"/>
</dbReference>
<keyword evidence="12 15" id="KW-0472">Membrane</keyword>
<dbReference type="GO" id="GO:0005024">
    <property type="term" value="F:transforming growth factor beta receptor activity"/>
    <property type="evidence" value="ECO:0007669"/>
    <property type="project" value="TreeGrafter"/>
</dbReference>
<evidence type="ECO:0000256" key="15">
    <source>
        <dbReference type="SAM" id="Phobius"/>
    </source>
</evidence>
<evidence type="ECO:0000256" key="9">
    <source>
        <dbReference type="ARBA" id="ARBA00022777"/>
    </source>
</evidence>
<evidence type="ECO:0000256" key="8">
    <source>
        <dbReference type="ARBA" id="ARBA00022741"/>
    </source>
</evidence>
<evidence type="ECO:0000259" key="17">
    <source>
        <dbReference type="PROSITE" id="PS50011"/>
    </source>
</evidence>
<evidence type="ECO:0000256" key="7">
    <source>
        <dbReference type="ARBA" id="ARBA00022729"/>
    </source>
</evidence>
<feature type="transmembrane region" description="Helical" evidence="15">
    <location>
        <begin position="128"/>
        <end position="152"/>
    </location>
</feature>
<dbReference type="GO" id="GO:0043235">
    <property type="term" value="C:receptor complex"/>
    <property type="evidence" value="ECO:0007669"/>
    <property type="project" value="TreeGrafter"/>
</dbReference>
<dbReference type="GO" id="GO:0005524">
    <property type="term" value="F:ATP binding"/>
    <property type="evidence" value="ECO:0007669"/>
    <property type="project" value="UniProtKB-UniRule"/>
</dbReference>
<feature type="chain" id="PRO_5016052533" description="receptor protein serine/threonine kinase" evidence="16">
    <location>
        <begin position="19"/>
        <end position="527"/>
    </location>
</feature>
<evidence type="ECO:0000256" key="16">
    <source>
        <dbReference type="SAM" id="SignalP"/>
    </source>
</evidence>
<dbReference type="PANTHER" id="PTHR23255">
    <property type="entry name" value="TRANSFORMING GROWTH FACTOR-BETA RECEPTOR TYPE I AND II"/>
    <property type="match status" value="1"/>
</dbReference>
<gene>
    <name evidence="18" type="primary">amhrII</name>
</gene>
<evidence type="ECO:0000256" key="14">
    <source>
        <dbReference type="PROSITE-ProRule" id="PRU10141"/>
    </source>
</evidence>
<comment type="subcellular location">
    <subcellularLocation>
        <location evidence="1">Membrane</location>
        <topology evidence="1">Single-pass type I membrane protein</topology>
    </subcellularLocation>
</comment>
<keyword evidence="13 18" id="KW-0675">Receptor</keyword>
<evidence type="ECO:0000256" key="6">
    <source>
        <dbReference type="ARBA" id="ARBA00022692"/>
    </source>
</evidence>
<dbReference type="Gene3D" id="1.10.510.10">
    <property type="entry name" value="Transferase(Phosphotransferase) domain 1"/>
    <property type="match status" value="1"/>
</dbReference>
<evidence type="ECO:0000256" key="11">
    <source>
        <dbReference type="ARBA" id="ARBA00022989"/>
    </source>
</evidence>
<protein>
    <recommendedName>
        <fullName evidence="3">receptor protein serine/threonine kinase</fullName>
        <ecNumber evidence="3">2.7.11.30</ecNumber>
    </recommendedName>
</protein>
<proteinExistence type="evidence at transcript level"/>
<dbReference type="CDD" id="cd23616">
    <property type="entry name" value="TFP_LU_ECD_AMHR2"/>
    <property type="match status" value="1"/>
</dbReference>
<evidence type="ECO:0000256" key="2">
    <source>
        <dbReference type="ARBA" id="ARBA00009605"/>
    </source>
</evidence>
<keyword evidence="5" id="KW-0808">Transferase</keyword>
<reference evidence="18" key="1">
    <citation type="submission" date="2017-06" db="EMBL/GenBank/DDBJ databases">
        <title>Molecular cloning and characterization of amhrII in Patagonian pejerrey.</title>
        <authorList>
            <person name="Hattori R.S."/>
            <person name="Murai Y."/>
            <person name="Strussmann C.A."/>
        </authorList>
    </citation>
    <scope>NUCLEOTIDE SEQUENCE</scope>
</reference>
<dbReference type="InterPro" id="IPR000333">
    <property type="entry name" value="TGFB_receptor"/>
</dbReference>
<evidence type="ECO:0000256" key="1">
    <source>
        <dbReference type="ARBA" id="ARBA00004479"/>
    </source>
</evidence>
<keyword evidence="9" id="KW-0418">Kinase</keyword>
<dbReference type="PANTHER" id="PTHR23255:SF49">
    <property type="entry name" value="ANTI-MUELLERIAN HORMONE TYPE-2 RECEPTOR"/>
    <property type="match status" value="1"/>
</dbReference>
<dbReference type="EC" id="2.7.11.30" evidence="3"/>
<dbReference type="InterPro" id="IPR011009">
    <property type="entry name" value="Kinase-like_dom_sf"/>
</dbReference>
<dbReference type="AlphaFoldDB" id="A0A2U8JFZ8"/>
<feature type="signal peptide" evidence="16">
    <location>
        <begin position="1"/>
        <end position="18"/>
    </location>
</feature>
<evidence type="ECO:0000256" key="10">
    <source>
        <dbReference type="ARBA" id="ARBA00022840"/>
    </source>
</evidence>
<keyword evidence="6 15" id="KW-0812">Transmembrane</keyword>
<dbReference type="SUPFAM" id="SSF56112">
    <property type="entry name" value="Protein kinase-like (PK-like)"/>
    <property type="match status" value="1"/>
</dbReference>
<sequence>MLRWVLVLAVQCVFTCISQQSLLQKRRCVFQVTHKKGHRYTSAGNVSGSVQVCENTSCCLGIYIIINGQQKVDTLACDKVGISCPDATCKAHSHLNNPFIVCTCNTDLCNSNITWTPHSEEPPHTNSYFAAETTLLAVMGIVVVMGFAVIAIKWRSIGKKKKENLQSSCHDYSLQPLCSCGAKTSQNYITDIEIQQVVGQGHFATVFQGKYQESEVAVKVYPTGWKQKFTTEKEIYELPLMRHGGITHFLGIGRKSDDSGWFIVLEYAKYGSLHSFLCEHTTSWKETLKLCQSLSQGLSYLHCDLHSHDKHKPPVAHRDLSSSNVLVKADGTCVLCDFGCSTILRSCSGSGLWQQHTTNMKGHAQLGTLNYMSPEILEGSLNLSSNLFLMPGDIYALGLLLWEIWMRCSDLFEGAIVPQHLLPYELEPDAHVTRERLILYPPDMEKRPFIPQPCDLLPQRFVLKELLTDCWDRDMDPRLTAPCVVNRLVFFLFFYSPCPFLFFLFFDRLVYQHNNWIVLFLCHFYMQ</sequence>
<dbReference type="GO" id="GO:0030509">
    <property type="term" value="P:BMP signaling pathway"/>
    <property type="evidence" value="ECO:0007669"/>
    <property type="project" value="TreeGrafter"/>
</dbReference>
<keyword evidence="11 15" id="KW-1133">Transmembrane helix</keyword>
<evidence type="ECO:0000256" key="5">
    <source>
        <dbReference type="ARBA" id="ARBA00022679"/>
    </source>
</evidence>
<evidence type="ECO:0000256" key="3">
    <source>
        <dbReference type="ARBA" id="ARBA00012401"/>
    </source>
</evidence>
<feature type="binding site" evidence="14">
    <location>
        <position position="219"/>
    </location>
    <ligand>
        <name>ATP</name>
        <dbReference type="ChEBI" id="CHEBI:30616"/>
    </ligand>
</feature>